<dbReference type="InterPro" id="IPR033870">
    <property type="entry name" value="FatB"/>
</dbReference>
<protein>
    <submittedName>
        <fullName evidence="8">Iron ABC transporter substrate-binding protein</fullName>
    </submittedName>
</protein>
<dbReference type="AlphaFoldDB" id="A0A3M0MF60"/>
<proteinExistence type="inferred from homology"/>
<evidence type="ECO:0000256" key="2">
    <source>
        <dbReference type="ARBA" id="ARBA00008814"/>
    </source>
</evidence>
<evidence type="ECO:0000256" key="3">
    <source>
        <dbReference type="ARBA" id="ARBA00022448"/>
    </source>
</evidence>
<dbReference type="OrthoDB" id="63946at2"/>
<feature type="domain" description="Fe/B12 periplasmic-binding" evidence="7">
    <location>
        <begin position="40"/>
        <end position="299"/>
    </location>
</feature>
<dbReference type="InterPro" id="IPR002491">
    <property type="entry name" value="ABC_transptr_periplasmic_BD"/>
</dbReference>
<sequence length="300" mass="30952">MRSFALSGLFILSLCAAASAADVTIATAQGEITLPGQPERVAVLDVAAIDTMQALGVMPAGRPDDLMVDYLGEVEEAAQPVGTLFEPDLEALAASAPDLVVIGGRSAEQLDAVSQVAPAIDMTIGSDLISDAKAHISAFGALFGKQGEAAELIASLDQKLAEAKEAGEGKGTALMVMTNGPKMSAYGKGSRFGWIFDATGLQEAATGLQTDTHGNAISHEFIAEQDPDWLIVLDRGAAIGQDGESAEETLRSPLVEGTKAWKNGNVIYLEPASTYISGGGYTALAGNLDRLTKALKASDG</sequence>
<evidence type="ECO:0000313" key="9">
    <source>
        <dbReference type="Proteomes" id="UP000273516"/>
    </source>
</evidence>
<organism evidence="8 9">
    <name type="scientific">Paracoccus alkanivorans</name>
    <dbReference type="NCBI Taxonomy" id="2116655"/>
    <lineage>
        <taxon>Bacteria</taxon>
        <taxon>Pseudomonadati</taxon>
        <taxon>Pseudomonadota</taxon>
        <taxon>Alphaproteobacteria</taxon>
        <taxon>Rhodobacterales</taxon>
        <taxon>Paracoccaceae</taxon>
        <taxon>Paracoccus</taxon>
    </lineage>
</organism>
<dbReference type="InterPro" id="IPR051313">
    <property type="entry name" value="Bact_iron-sidero_bind"/>
</dbReference>
<evidence type="ECO:0000256" key="4">
    <source>
        <dbReference type="ARBA" id="ARBA00022496"/>
    </source>
</evidence>
<evidence type="ECO:0000256" key="5">
    <source>
        <dbReference type="ARBA" id="ARBA00022729"/>
    </source>
</evidence>
<dbReference type="Proteomes" id="UP000273516">
    <property type="component" value="Unassembled WGS sequence"/>
</dbReference>
<comment type="subcellular location">
    <subcellularLocation>
        <location evidence="1">Cell envelope</location>
    </subcellularLocation>
</comment>
<dbReference type="GO" id="GO:0030288">
    <property type="term" value="C:outer membrane-bounded periplasmic space"/>
    <property type="evidence" value="ECO:0007669"/>
    <property type="project" value="TreeGrafter"/>
</dbReference>
<comment type="similarity">
    <text evidence="2">Belongs to the bacterial solute-binding protein 8 family.</text>
</comment>
<name>A0A3M0MF60_9RHOB</name>
<dbReference type="PANTHER" id="PTHR30532">
    <property type="entry name" value="IRON III DICITRATE-BINDING PERIPLASMIC PROTEIN"/>
    <property type="match status" value="1"/>
</dbReference>
<dbReference type="GO" id="GO:1901678">
    <property type="term" value="P:iron coordination entity transport"/>
    <property type="evidence" value="ECO:0007669"/>
    <property type="project" value="UniProtKB-ARBA"/>
</dbReference>
<dbReference type="SUPFAM" id="SSF53807">
    <property type="entry name" value="Helical backbone' metal receptor"/>
    <property type="match status" value="1"/>
</dbReference>
<accession>A0A3M0MF60</accession>
<reference evidence="8 9" key="1">
    <citation type="submission" date="2018-07" db="EMBL/GenBank/DDBJ databases">
        <authorList>
            <person name="Zhang Y."/>
            <person name="Wang L."/>
            <person name="Ma S."/>
        </authorList>
    </citation>
    <scope>NUCLEOTIDE SEQUENCE [LARGE SCALE GENOMIC DNA]</scope>
    <source>
        <strain evidence="8 9">4-2</strain>
    </source>
</reference>
<keyword evidence="4" id="KW-0410">Iron transport</keyword>
<dbReference type="CDD" id="cd01140">
    <property type="entry name" value="FatB"/>
    <property type="match status" value="1"/>
</dbReference>
<feature type="signal peptide" evidence="6">
    <location>
        <begin position="1"/>
        <end position="20"/>
    </location>
</feature>
<evidence type="ECO:0000313" key="8">
    <source>
        <dbReference type="EMBL" id="RMC35743.1"/>
    </source>
</evidence>
<keyword evidence="4" id="KW-0406">Ion transport</keyword>
<dbReference type="PROSITE" id="PS50983">
    <property type="entry name" value="FE_B12_PBP"/>
    <property type="match status" value="1"/>
</dbReference>
<evidence type="ECO:0000256" key="6">
    <source>
        <dbReference type="SAM" id="SignalP"/>
    </source>
</evidence>
<keyword evidence="9" id="KW-1185">Reference proteome</keyword>
<dbReference type="Gene3D" id="3.40.50.1980">
    <property type="entry name" value="Nitrogenase molybdenum iron protein domain"/>
    <property type="match status" value="2"/>
</dbReference>
<evidence type="ECO:0000256" key="1">
    <source>
        <dbReference type="ARBA" id="ARBA00004196"/>
    </source>
</evidence>
<dbReference type="Pfam" id="PF01497">
    <property type="entry name" value="Peripla_BP_2"/>
    <property type="match status" value="1"/>
</dbReference>
<keyword evidence="3" id="KW-0813">Transport</keyword>
<keyword evidence="5 6" id="KW-0732">Signal</keyword>
<keyword evidence="4" id="KW-0408">Iron</keyword>
<dbReference type="RefSeq" id="WP_122112365.1">
    <property type="nucleotide sequence ID" value="NZ_QOKZ01000003.1"/>
</dbReference>
<comment type="caution">
    <text evidence="8">The sequence shown here is derived from an EMBL/GenBank/DDBJ whole genome shotgun (WGS) entry which is preliminary data.</text>
</comment>
<dbReference type="EMBL" id="QOKZ01000003">
    <property type="protein sequence ID" value="RMC35743.1"/>
    <property type="molecule type" value="Genomic_DNA"/>
</dbReference>
<feature type="chain" id="PRO_5018135431" evidence="6">
    <location>
        <begin position="21"/>
        <end position="300"/>
    </location>
</feature>
<gene>
    <name evidence="8" type="ORF">C9E81_11100</name>
</gene>
<dbReference type="PANTHER" id="PTHR30532:SF28">
    <property type="entry name" value="PETROBACTIN-BINDING PROTEIN YCLQ"/>
    <property type="match status" value="1"/>
</dbReference>
<evidence type="ECO:0000259" key="7">
    <source>
        <dbReference type="PROSITE" id="PS50983"/>
    </source>
</evidence>